<comment type="subcellular location">
    <subcellularLocation>
        <location evidence="8">Cell outer membrane</location>
        <topology evidence="8">Lipid-anchor</topology>
    </subcellularLocation>
</comment>
<dbReference type="SUPFAM" id="SSF103088">
    <property type="entry name" value="OmpA-like"/>
    <property type="match status" value="1"/>
</dbReference>
<evidence type="ECO:0000256" key="1">
    <source>
        <dbReference type="ARBA" id="ARBA00022618"/>
    </source>
</evidence>
<feature type="domain" description="OmpA-like" evidence="11">
    <location>
        <begin position="67"/>
        <end position="184"/>
    </location>
</feature>
<dbReference type="InterPro" id="IPR036737">
    <property type="entry name" value="OmpA-like_sf"/>
</dbReference>
<accession>A0A1D8IR26</accession>
<keyword evidence="2 8" id="KW-0732">Signal</keyword>
<feature type="compositionally biased region" description="Gly residues" evidence="9">
    <location>
        <begin position="34"/>
        <end position="48"/>
    </location>
</feature>
<keyword evidence="6 8" id="KW-0449">Lipoprotein</keyword>
<dbReference type="GO" id="GO:0009279">
    <property type="term" value="C:cell outer membrane"/>
    <property type="evidence" value="ECO:0007669"/>
    <property type="project" value="UniProtKB-SubCell"/>
</dbReference>
<dbReference type="PROSITE" id="PS01068">
    <property type="entry name" value="OMPA_1"/>
    <property type="match status" value="1"/>
</dbReference>
<sequence length="221" mass="22863">MNKFYRILAVIGLATTLGACAPTSQTIKPSSTGGSAGMGMGSAGGTGEQGQANALQGQGGMSASELNNPASPLSKRAIYFAFNSSTIAPQYLAIISAHAKYLSAHPATTIKLDGNTDDRGSHTYNMALGERRAQAVAKLLELQGVKSSQLDIISYGEDNPVCLQQNESCWQKNRRVNLVYPGQPVTGSAPMSAAPMTPAPMTSAPNGQSSTDSAQAPMPGQ</sequence>
<keyword evidence="4 8" id="KW-0564">Palmitate</keyword>
<evidence type="ECO:0000256" key="8">
    <source>
        <dbReference type="HAMAP-Rule" id="MF_02204"/>
    </source>
</evidence>
<comment type="subunit">
    <text evidence="8">The Tol-Pal system is composed of five core proteins: the inner membrane proteins TolA, TolQ and TolR, the periplasmic protein TolB and the outer membrane protein Pal. They form a network linking the inner and outer membranes and the peptidoglycan layer.</text>
</comment>
<feature type="compositionally biased region" description="Low complexity" evidence="9">
    <location>
        <begin position="189"/>
        <end position="205"/>
    </location>
</feature>
<dbReference type="Pfam" id="PF00691">
    <property type="entry name" value="OmpA"/>
    <property type="match status" value="1"/>
</dbReference>
<feature type="signal peptide" evidence="10">
    <location>
        <begin position="1"/>
        <end position="21"/>
    </location>
</feature>
<feature type="chain" id="PRO_5009108356" description="Peptidoglycan-associated lipoprotein" evidence="10">
    <location>
        <begin position="22"/>
        <end position="221"/>
    </location>
</feature>
<keyword evidence="13" id="KW-1185">Reference proteome</keyword>
<dbReference type="NCBIfam" id="TIGR02802">
    <property type="entry name" value="Pal_lipo"/>
    <property type="match status" value="1"/>
</dbReference>
<keyword evidence="5 8" id="KW-0998">Cell outer membrane</keyword>
<dbReference type="PRINTS" id="PR01021">
    <property type="entry name" value="OMPADOMAIN"/>
</dbReference>
<dbReference type="HAMAP" id="MF_02204">
    <property type="entry name" value="Pal"/>
    <property type="match status" value="1"/>
</dbReference>
<evidence type="ECO:0000259" key="11">
    <source>
        <dbReference type="PROSITE" id="PS51123"/>
    </source>
</evidence>
<protein>
    <recommendedName>
        <fullName evidence="8">Peptidoglycan-associated lipoprotein</fullName>
        <shortName evidence="8">PAL</shortName>
    </recommendedName>
</protein>
<dbReference type="InterPro" id="IPR006664">
    <property type="entry name" value="OMP_bac"/>
</dbReference>
<feature type="region of interest" description="Disordered" evidence="9">
    <location>
        <begin position="24"/>
        <end position="68"/>
    </location>
</feature>
<dbReference type="InterPro" id="IPR014169">
    <property type="entry name" value="Pal_lipo_C"/>
</dbReference>
<dbReference type="InterPro" id="IPR006690">
    <property type="entry name" value="OMPA-like_CS"/>
</dbReference>
<evidence type="ECO:0000256" key="4">
    <source>
        <dbReference type="ARBA" id="ARBA00023139"/>
    </source>
</evidence>
<evidence type="ECO:0000256" key="2">
    <source>
        <dbReference type="ARBA" id="ARBA00022729"/>
    </source>
</evidence>
<dbReference type="RefSeq" id="WP_070079305.1">
    <property type="nucleotide sequence ID" value="NZ_CP017415.1"/>
</dbReference>
<evidence type="ECO:0000256" key="6">
    <source>
        <dbReference type="ARBA" id="ARBA00023288"/>
    </source>
</evidence>
<reference evidence="13" key="1">
    <citation type="submission" date="2016-09" db="EMBL/GenBank/DDBJ databases">
        <title>Acidihalobacter prosperus F5.</title>
        <authorList>
            <person name="Khaleque H.N."/>
            <person name="Ramsay J.P."/>
            <person name="Kaksonen A.H."/>
            <person name="Boxall N.J."/>
            <person name="Watkin E.L.J."/>
        </authorList>
    </citation>
    <scope>NUCLEOTIDE SEQUENCE [LARGE SCALE GENOMIC DNA]</scope>
    <source>
        <strain evidence="13">F5</strain>
    </source>
</reference>
<proteinExistence type="inferred from homology"/>
<evidence type="ECO:0000256" key="7">
    <source>
        <dbReference type="ARBA" id="ARBA00023306"/>
    </source>
</evidence>
<evidence type="ECO:0000256" key="5">
    <source>
        <dbReference type="ARBA" id="ARBA00023237"/>
    </source>
</evidence>
<dbReference type="PROSITE" id="PS51257">
    <property type="entry name" value="PROKAR_LIPOPROTEIN"/>
    <property type="match status" value="1"/>
</dbReference>
<evidence type="ECO:0000313" key="12">
    <source>
        <dbReference type="EMBL" id="AOU98952.1"/>
    </source>
</evidence>
<organism evidence="12 13">
    <name type="scientific">Acidihalobacter yilgarnensis</name>
    <dbReference type="NCBI Taxonomy" id="2819280"/>
    <lineage>
        <taxon>Bacteria</taxon>
        <taxon>Pseudomonadati</taxon>
        <taxon>Pseudomonadota</taxon>
        <taxon>Gammaproteobacteria</taxon>
        <taxon>Chromatiales</taxon>
        <taxon>Ectothiorhodospiraceae</taxon>
        <taxon>Acidihalobacter</taxon>
    </lineage>
</organism>
<dbReference type="GO" id="GO:0051301">
    <property type="term" value="P:cell division"/>
    <property type="evidence" value="ECO:0007669"/>
    <property type="project" value="UniProtKB-UniRule"/>
</dbReference>
<feature type="region of interest" description="Disordered" evidence="9">
    <location>
        <begin position="189"/>
        <end position="221"/>
    </location>
</feature>
<dbReference type="PANTHER" id="PTHR30329:SF21">
    <property type="entry name" value="LIPOPROTEIN YIAD-RELATED"/>
    <property type="match status" value="1"/>
</dbReference>
<keyword evidence="3 8" id="KW-0472">Membrane</keyword>
<dbReference type="AlphaFoldDB" id="A0A1D8IR26"/>
<comment type="function">
    <text evidence="8">Part of the Tol-Pal system, which plays a role in outer membrane invagination during cell division and is important for maintaining outer membrane integrity.</text>
</comment>
<dbReference type="InterPro" id="IPR006665">
    <property type="entry name" value="OmpA-like"/>
</dbReference>
<keyword evidence="1 8" id="KW-0132">Cell division</keyword>
<evidence type="ECO:0000313" key="13">
    <source>
        <dbReference type="Proteomes" id="UP000095401"/>
    </source>
</evidence>
<gene>
    <name evidence="8" type="primary">pal</name>
    <name evidence="12" type="ORF">BI364_14200</name>
</gene>
<evidence type="ECO:0000256" key="9">
    <source>
        <dbReference type="SAM" id="MobiDB-lite"/>
    </source>
</evidence>
<dbReference type="Gene3D" id="3.30.1330.60">
    <property type="entry name" value="OmpA-like domain"/>
    <property type="match status" value="1"/>
</dbReference>
<dbReference type="EMBL" id="CP017415">
    <property type="protein sequence ID" value="AOU98952.1"/>
    <property type="molecule type" value="Genomic_DNA"/>
</dbReference>
<dbReference type="InterPro" id="IPR039001">
    <property type="entry name" value="Pal"/>
</dbReference>
<name>A0A1D8IR26_9GAMM</name>
<keyword evidence="7 8" id="KW-0131">Cell cycle</keyword>
<dbReference type="InterPro" id="IPR050330">
    <property type="entry name" value="Bact_OuterMem_StrucFunc"/>
</dbReference>
<dbReference type="PANTHER" id="PTHR30329">
    <property type="entry name" value="STATOR ELEMENT OF FLAGELLAR MOTOR COMPLEX"/>
    <property type="match status" value="1"/>
</dbReference>
<evidence type="ECO:0000256" key="10">
    <source>
        <dbReference type="SAM" id="SignalP"/>
    </source>
</evidence>
<evidence type="ECO:0000256" key="3">
    <source>
        <dbReference type="ARBA" id="ARBA00023136"/>
    </source>
</evidence>
<dbReference type="CDD" id="cd07185">
    <property type="entry name" value="OmpA_C-like"/>
    <property type="match status" value="1"/>
</dbReference>
<dbReference type="PROSITE" id="PS51123">
    <property type="entry name" value="OMPA_2"/>
    <property type="match status" value="1"/>
</dbReference>
<dbReference type="KEGG" id="aprs:BI364_14200"/>
<comment type="similarity">
    <text evidence="8">Belongs to the Pal lipoprotein family.</text>
</comment>
<dbReference type="Proteomes" id="UP000095401">
    <property type="component" value="Chromosome"/>
</dbReference>